<comment type="caution">
    <text evidence="13">The sequence shown here is derived from an EMBL/GenBank/DDBJ whole genome shotgun (WGS) entry which is preliminary data.</text>
</comment>
<dbReference type="Pfam" id="PF00271">
    <property type="entry name" value="Helicase_C"/>
    <property type="match status" value="1"/>
</dbReference>
<evidence type="ECO:0000256" key="9">
    <source>
        <dbReference type="ARBA" id="ARBA00022946"/>
    </source>
</evidence>
<dbReference type="InterPro" id="IPR001650">
    <property type="entry name" value="Helicase_C-like"/>
</dbReference>
<dbReference type="InterPro" id="IPR022192">
    <property type="entry name" value="SUV3_C"/>
</dbReference>
<evidence type="ECO:0000256" key="1">
    <source>
        <dbReference type="ARBA" id="ARBA00001936"/>
    </source>
</evidence>
<evidence type="ECO:0000313" key="14">
    <source>
        <dbReference type="Proteomes" id="UP001610728"/>
    </source>
</evidence>
<comment type="subcellular location">
    <subcellularLocation>
        <location evidence="3">Mitochondrion</location>
    </subcellularLocation>
</comment>
<evidence type="ECO:0000313" key="13">
    <source>
        <dbReference type="EMBL" id="KAL2884544.1"/>
    </source>
</evidence>
<evidence type="ECO:0000256" key="4">
    <source>
        <dbReference type="ARBA" id="ARBA00012552"/>
    </source>
</evidence>
<comment type="cofactor">
    <cofactor evidence="2">
        <name>Mg(2+)</name>
        <dbReference type="ChEBI" id="CHEBI:18420"/>
    </cofactor>
</comment>
<dbReference type="EMBL" id="JABSNW010000011">
    <property type="protein sequence ID" value="KAL2884544.1"/>
    <property type="molecule type" value="Genomic_DNA"/>
</dbReference>
<dbReference type="CDD" id="cd18805">
    <property type="entry name" value="SF2_C_suv3"/>
    <property type="match status" value="1"/>
</dbReference>
<feature type="domain" description="Helicase C-terminal" evidence="12">
    <location>
        <begin position="381"/>
        <end position="541"/>
    </location>
</feature>
<proteinExistence type="predicted"/>
<dbReference type="Pfam" id="PF22527">
    <property type="entry name" value="DEXQc_Suv3"/>
    <property type="match status" value="1"/>
</dbReference>
<dbReference type="Gene3D" id="3.40.50.300">
    <property type="entry name" value="P-loop containing nucleotide triphosphate hydrolases"/>
    <property type="match status" value="2"/>
</dbReference>
<evidence type="ECO:0000256" key="3">
    <source>
        <dbReference type="ARBA" id="ARBA00004173"/>
    </source>
</evidence>
<dbReference type="InterPro" id="IPR050699">
    <property type="entry name" value="RNA-DNA_Helicase"/>
</dbReference>
<evidence type="ECO:0000256" key="7">
    <source>
        <dbReference type="ARBA" id="ARBA00022806"/>
    </source>
</evidence>
<dbReference type="PROSITE" id="PS51194">
    <property type="entry name" value="HELICASE_CTER"/>
    <property type="match status" value="1"/>
</dbReference>
<keyword evidence="6" id="KW-0378">Hydrolase</keyword>
<evidence type="ECO:0000256" key="11">
    <source>
        <dbReference type="ARBA" id="ARBA00047984"/>
    </source>
</evidence>
<evidence type="ECO:0000256" key="2">
    <source>
        <dbReference type="ARBA" id="ARBA00001946"/>
    </source>
</evidence>
<evidence type="ECO:0000256" key="6">
    <source>
        <dbReference type="ARBA" id="ARBA00022801"/>
    </source>
</evidence>
<name>A0ABR4M8E1_9PEZI</name>
<dbReference type="SUPFAM" id="SSF52540">
    <property type="entry name" value="P-loop containing nucleoside triphosphate hydrolases"/>
    <property type="match status" value="1"/>
</dbReference>
<keyword evidence="14" id="KW-1185">Reference proteome</keyword>
<keyword evidence="10" id="KW-0496">Mitochondrion</keyword>
<evidence type="ECO:0000256" key="10">
    <source>
        <dbReference type="ARBA" id="ARBA00023128"/>
    </source>
</evidence>
<dbReference type="EC" id="3.6.4.13" evidence="4"/>
<gene>
    <name evidence="13" type="ORF">HOO65_110015</name>
</gene>
<dbReference type="InterPro" id="IPR055206">
    <property type="entry name" value="DEXQc_SUV3"/>
</dbReference>
<keyword evidence="7 13" id="KW-0347">Helicase</keyword>
<keyword evidence="9" id="KW-0809">Transit peptide</keyword>
<evidence type="ECO:0000256" key="5">
    <source>
        <dbReference type="ARBA" id="ARBA00022741"/>
    </source>
</evidence>
<comment type="cofactor">
    <cofactor evidence="1">
        <name>Mn(2+)</name>
        <dbReference type="ChEBI" id="CHEBI:29035"/>
    </cofactor>
</comment>
<dbReference type="InterPro" id="IPR041082">
    <property type="entry name" value="Suv3_C_1"/>
</dbReference>
<organism evidence="13 14">
    <name type="scientific">Ceratocystis lukuohia</name>
    <dbReference type="NCBI Taxonomy" id="2019550"/>
    <lineage>
        <taxon>Eukaryota</taxon>
        <taxon>Fungi</taxon>
        <taxon>Dikarya</taxon>
        <taxon>Ascomycota</taxon>
        <taxon>Pezizomycotina</taxon>
        <taxon>Sordariomycetes</taxon>
        <taxon>Hypocreomycetidae</taxon>
        <taxon>Microascales</taxon>
        <taxon>Ceratocystidaceae</taxon>
        <taxon>Ceratocystis</taxon>
    </lineage>
</organism>
<dbReference type="Pfam" id="PF12513">
    <property type="entry name" value="SUV3_C"/>
    <property type="match status" value="1"/>
</dbReference>
<sequence length="756" mass="85837">MLSRTLNRLPKSPIASFGQRHVASGITNSQYENLRLLRSFSATSTQERQKSKKHVHMQKFKLHGTYKVPEEEVQFAIENGEVPAIRPKPKSKHQLFHDVVLVTFARLAPGNESLEVVRSKYESFGIKTLAQYINERGLFRKAIDQSLSSSASGYRSKGDNPLYFSLRQKFIKEGYKGLQVALSYAFQMFLSRHHFSESVTAHQSKLADLRFPWEWFPATRAMQRTVHLHVGPTNSGKTYHALKALENAKSGIYCGPLRLLAHEIFSRLEAKGKPCALMTGEEQRIPENVDDYYISCTVEMAPLGKPVDVAVIDEIQMISDTDRGSGWTTAFMGLQAKELHLCGEERTVDIIKSLCESIGDKCVVHRYNRLTPLKAASMPLDKQNNFSDLQKGDCIVAFSRMDLHNLKNTIEEATGKRCAIIYGNLPPEVRAQQAAQFNDPDNDYDFLVASDAIGMGLNLEIKRVIFHTTTKHDGYSWRQLTVSELRQIGGRAGRFKTARQGMINDDSAENKVGIVTALEEDDLKVVQANLWKDAPPIKEVSVFPPVSVIEQFSQYFPVNTPLDFVLLRLNELASLSSRFRIYIKDELFKVASIIQPFPMSIHDRCVLLTAPAYLRDPQMHKVLRGVARCISEMNNGHLLQMPEILISTLDINPDEVPESSQTDYLRALESLHGSVVLYLWVSYRFPSVFTSQKLAFELRRRVQARINKALEIMKPKDQEFLERRRMNQRTLARIREQETSSLVDKVELEEVESVAA</sequence>
<dbReference type="RefSeq" id="XP_070855725.1">
    <property type="nucleotide sequence ID" value="XM_071001723.1"/>
</dbReference>
<dbReference type="InterPro" id="IPR027417">
    <property type="entry name" value="P-loop_NTPase"/>
</dbReference>
<keyword evidence="5" id="KW-0547">Nucleotide-binding</keyword>
<reference evidence="13 14" key="1">
    <citation type="submission" date="2020-05" db="EMBL/GenBank/DDBJ databases">
        <title>Ceratocystis lukuohia genome.</title>
        <authorList>
            <person name="Harrington T.C."/>
            <person name="Kim K."/>
            <person name="Mayers C.G."/>
        </authorList>
    </citation>
    <scope>NUCLEOTIDE SEQUENCE [LARGE SCALE GENOMIC DNA]</scope>
    <source>
        <strain evidence="13 14">C4212</strain>
    </source>
</reference>
<comment type="catalytic activity">
    <reaction evidence="11">
        <text>ATP + H2O = ADP + phosphate + H(+)</text>
        <dbReference type="Rhea" id="RHEA:13065"/>
        <dbReference type="ChEBI" id="CHEBI:15377"/>
        <dbReference type="ChEBI" id="CHEBI:15378"/>
        <dbReference type="ChEBI" id="CHEBI:30616"/>
        <dbReference type="ChEBI" id="CHEBI:43474"/>
        <dbReference type="ChEBI" id="CHEBI:456216"/>
        <dbReference type="EC" id="3.6.4.13"/>
    </reaction>
</comment>
<dbReference type="Proteomes" id="UP001610728">
    <property type="component" value="Unassembled WGS sequence"/>
</dbReference>
<evidence type="ECO:0000256" key="8">
    <source>
        <dbReference type="ARBA" id="ARBA00022840"/>
    </source>
</evidence>
<dbReference type="CDD" id="cd17913">
    <property type="entry name" value="DEXQc_Suv3"/>
    <property type="match status" value="1"/>
</dbReference>
<dbReference type="PANTHER" id="PTHR12131">
    <property type="entry name" value="ATP-DEPENDENT RNA AND DNA HELICASE"/>
    <property type="match status" value="1"/>
</dbReference>
<protein>
    <recommendedName>
        <fullName evidence="4">RNA helicase</fullName>
        <ecNumber evidence="4">3.6.4.13</ecNumber>
    </recommendedName>
</protein>
<accession>A0ABR4M8E1</accession>
<evidence type="ECO:0000259" key="12">
    <source>
        <dbReference type="PROSITE" id="PS51194"/>
    </source>
</evidence>
<dbReference type="GO" id="GO:0004386">
    <property type="term" value="F:helicase activity"/>
    <property type="evidence" value="ECO:0007669"/>
    <property type="project" value="UniProtKB-KW"/>
</dbReference>
<dbReference type="InterPro" id="IPR044774">
    <property type="entry name" value="Suv3_DEXQc"/>
</dbReference>
<dbReference type="GeneID" id="98121693"/>
<dbReference type="Gene3D" id="1.20.272.40">
    <property type="match status" value="1"/>
</dbReference>
<dbReference type="SMART" id="SM00490">
    <property type="entry name" value="HELICc"/>
    <property type="match status" value="1"/>
</dbReference>
<keyword evidence="8" id="KW-0067">ATP-binding</keyword>
<dbReference type="Pfam" id="PF18147">
    <property type="entry name" value="Suv3_C_1"/>
    <property type="match status" value="1"/>
</dbReference>
<dbReference type="PANTHER" id="PTHR12131:SF1">
    <property type="entry name" value="ATP-DEPENDENT RNA HELICASE SUPV3L1, MITOCHONDRIAL-RELATED"/>
    <property type="match status" value="1"/>
</dbReference>
<dbReference type="Gene3D" id="1.20.58.1080">
    <property type="match status" value="1"/>
</dbReference>